<keyword evidence="2" id="KW-0067">ATP-binding</keyword>
<dbReference type="Pfam" id="PF00005">
    <property type="entry name" value="ABC_tran"/>
    <property type="match status" value="2"/>
</dbReference>
<dbReference type="GO" id="GO:0005739">
    <property type="term" value="C:mitochondrion"/>
    <property type="evidence" value="ECO:0007669"/>
    <property type="project" value="TreeGrafter"/>
</dbReference>
<dbReference type="GO" id="GO:0005524">
    <property type="term" value="F:ATP binding"/>
    <property type="evidence" value="ECO:0007669"/>
    <property type="project" value="UniProtKB-KW"/>
</dbReference>
<accession>G3BE62</accession>
<dbReference type="KEGG" id="cten:18249255"/>
<name>G3BE62_CANTC</name>
<dbReference type="InterPro" id="IPR027417">
    <property type="entry name" value="P-loop_NTPase"/>
</dbReference>
<feature type="domain" description="ABC transporter" evidence="3">
    <location>
        <begin position="11"/>
        <end position="270"/>
    </location>
</feature>
<dbReference type="SUPFAM" id="SSF52540">
    <property type="entry name" value="P-loop containing nucleoside triphosphate hydrolases"/>
    <property type="match status" value="2"/>
</dbReference>
<dbReference type="InterPro" id="IPR003439">
    <property type="entry name" value="ABC_transporter-like_ATP-bd"/>
</dbReference>
<evidence type="ECO:0000313" key="5">
    <source>
        <dbReference type="Proteomes" id="UP000000707"/>
    </source>
</evidence>
<dbReference type="HOGENOM" id="CLU_000604_45_3_1"/>
<dbReference type="AlphaFoldDB" id="G3BE62"/>
<proteinExistence type="predicted"/>
<reference evidence="4 5" key="1">
    <citation type="journal article" date="2011" name="Proc. Natl. Acad. Sci. U.S.A.">
        <title>Comparative genomics of xylose-fermenting fungi for enhanced biofuel production.</title>
        <authorList>
            <person name="Wohlbach D.J."/>
            <person name="Kuo A."/>
            <person name="Sato T.K."/>
            <person name="Potts K.M."/>
            <person name="Salamov A.A."/>
            <person name="LaButti K.M."/>
            <person name="Sun H."/>
            <person name="Clum A."/>
            <person name="Pangilinan J.L."/>
            <person name="Lindquist E.A."/>
            <person name="Lucas S."/>
            <person name="Lapidus A."/>
            <person name="Jin M."/>
            <person name="Gunawan C."/>
            <person name="Balan V."/>
            <person name="Dale B.E."/>
            <person name="Jeffries T.W."/>
            <person name="Zinkel R."/>
            <person name="Barry K.W."/>
            <person name="Grigoriev I.V."/>
            <person name="Gasch A.P."/>
        </authorList>
    </citation>
    <scope>NUCLEOTIDE SEQUENCE [LARGE SCALE GENOMIC DNA]</scope>
    <source>
        <strain evidence="5">ATCC 10573 / BCRC 21748 / CBS 615 / JCM 9827 / NBRC 10315 / NRRL Y-1498 / VKM Y-70</strain>
    </source>
</reference>
<dbReference type="PANTHER" id="PTHR43514">
    <property type="entry name" value="ABC TRANSPORTER I FAMILY MEMBER 10"/>
    <property type="match status" value="1"/>
</dbReference>
<dbReference type="STRING" id="590646.G3BE62"/>
<dbReference type="Gene3D" id="3.40.50.300">
    <property type="entry name" value="P-loop containing nucleotide triphosphate hydrolases"/>
    <property type="match status" value="2"/>
</dbReference>
<dbReference type="GeneID" id="18249255"/>
<dbReference type="EMBL" id="GL996528">
    <property type="protein sequence ID" value="EGV60466.1"/>
    <property type="molecule type" value="Genomic_DNA"/>
</dbReference>
<dbReference type="OrthoDB" id="10255969at2759"/>
<dbReference type="eggNOG" id="KOG0927">
    <property type="taxonomic scope" value="Eukaryota"/>
</dbReference>
<dbReference type="PROSITE" id="PS50893">
    <property type="entry name" value="ABC_TRANSPORTER_2"/>
    <property type="match status" value="1"/>
</dbReference>
<sequence>MILWSQAKCLVRFKDCVLKDNLKSTSFIFKNPITDLEIYQSNTQDLPCKIGVIGHRKTEFLNALAMKYIAVPPLSRTYPLMAELKEYDQIQYLNFKESSGLDKVYLSARYESYAYKGKLEMSDDVNSVKNYIVGSNNYNSNQSSVSEAEVNRVIDLFNLSHLRDKWVNSLSNGQLRRARIAKSVLHKPKLLIIDDPFLGLDPVQTQLVSNSLNDVVDEFNMAIVLGLRFQDKVPEWIGHLTEVDESGVLFNGPREEVALKVSKNIKETEIPQDRKLNLLKISNSDLSDNDTPHVEFNNASVIYKDVPVLANFNWQIPRGTSWRILGENGTGKTTILSLITADHPQSWRSVLSVEGVLRKTGSGVTFFDVNNKIGISSPELHSLVPSTKTMNEIIKNGLVKDIGNSNFQFSGERYELPNNKIEALFQKPFVVDVLEQHGNTPFHSLSITLQKVTLFLRALIKDPELIILDEAFSCMDNVDLLKACHGVLRDEFPDSTILSIGHIEWELPDYDYVIKLVGDDNRSYQLFKAVAKD</sequence>
<dbReference type="Proteomes" id="UP000000707">
    <property type="component" value="Unassembled WGS sequence"/>
</dbReference>
<dbReference type="PANTHER" id="PTHR43514:SF4">
    <property type="entry name" value="ABC TRANSPORTER I FAMILY MEMBER 10"/>
    <property type="match status" value="1"/>
</dbReference>
<organism evidence="5">
    <name type="scientific">Candida tenuis (strain ATCC 10573 / BCRC 21748 / CBS 615 / JCM 9827 / NBRC 10315 / NRRL Y-1498 / VKM Y-70)</name>
    <name type="common">Yeast</name>
    <name type="synonym">Yamadazyma tenuis</name>
    <dbReference type="NCBI Taxonomy" id="590646"/>
    <lineage>
        <taxon>Eukaryota</taxon>
        <taxon>Fungi</taxon>
        <taxon>Dikarya</taxon>
        <taxon>Ascomycota</taxon>
        <taxon>Saccharomycotina</taxon>
        <taxon>Pichiomycetes</taxon>
        <taxon>Debaryomycetaceae</taxon>
        <taxon>Yamadazyma</taxon>
    </lineage>
</organism>
<evidence type="ECO:0000256" key="2">
    <source>
        <dbReference type="ARBA" id="ARBA00022840"/>
    </source>
</evidence>
<keyword evidence="5" id="KW-1185">Reference proteome</keyword>
<evidence type="ECO:0000259" key="3">
    <source>
        <dbReference type="PROSITE" id="PS50893"/>
    </source>
</evidence>
<protein>
    <submittedName>
        <fullName evidence="4">p-loop containing nucleoside triphosphate hydrolase protein</fullName>
    </submittedName>
</protein>
<dbReference type="RefSeq" id="XP_006689680.1">
    <property type="nucleotide sequence ID" value="XM_006689617.1"/>
</dbReference>
<keyword evidence="4" id="KW-0378">Hydrolase</keyword>
<dbReference type="GO" id="GO:0016887">
    <property type="term" value="F:ATP hydrolysis activity"/>
    <property type="evidence" value="ECO:0007669"/>
    <property type="project" value="InterPro"/>
</dbReference>
<gene>
    <name evidence="4" type="ORF">CANTEDRAFT_127719</name>
</gene>
<dbReference type="InterPro" id="IPR050334">
    <property type="entry name" value="Molybdenum_import_ModC"/>
</dbReference>
<evidence type="ECO:0000313" key="4">
    <source>
        <dbReference type="EMBL" id="EGV60466.1"/>
    </source>
</evidence>
<keyword evidence="1" id="KW-0547">Nucleotide-binding</keyword>
<dbReference type="SMART" id="SM00382">
    <property type="entry name" value="AAA"/>
    <property type="match status" value="2"/>
</dbReference>
<evidence type="ECO:0000256" key="1">
    <source>
        <dbReference type="ARBA" id="ARBA00022741"/>
    </source>
</evidence>
<dbReference type="InterPro" id="IPR003593">
    <property type="entry name" value="AAA+_ATPase"/>
</dbReference>